<dbReference type="SUPFAM" id="SSF103473">
    <property type="entry name" value="MFS general substrate transporter"/>
    <property type="match status" value="1"/>
</dbReference>
<feature type="transmembrane region" description="Helical" evidence="6">
    <location>
        <begin position="467"/>
        <end position="487"/>
    </location>
</feature>
<evidence type="ECO:0000313" key="8">
    <source>
        <dbReference type="EMBL" id="GAD97377.1"/>
    </source>
</evidence>
<dbReference type="HOGENOM" id="CLU_017517_0_0_1"/>
<reference evidence="9" key="1">
    <citation type="journal article" date="2014" name="Genome Announc.">
        <title>Draft genome sequence of the formaldehyde-resistant fungus Byssochlamys spectabilis No. 5 (anamorph Paecilomyces variotii No. 5) (NBRC109023).</title>
        <authorList>
            <person name="Oka T."/>
            <person name="Ekino K."/>
            <person name="Fukuda K."/>
            <person name="Nomura Y."/>
        </authorList>
    </citation>
    <scope>NUCLEOTIDE SEQUENCE [LARGE SCALE GENOMIC DNA]</scope>
    <source>
        <strain evidence="9">No. 5 / NBRC 109023</strain>
    </source>
</reference>
<dbReference type="InterPro" id="IPR036259">
    <property type="entry name" value="MFS_trans_sf"/>
</dbReference>
<evidence type="ECO:0000256" key="4">
    <source>
        <dbReference type="ARBA" id="ARBA00023136"/>
    </source>
</evidence>
<keyword evidence="2 6" id="KW-0812">Transmembrane</keyword>
<feature type="transmembrane region" description="Helical" evidence="6">
    <location>
        <begin position="424"/>
        <end position="446"/>
    </location>
</feature>
<evidence type="ECO:0000256" key="1">
    <source>
        <dbReference type="ARBA" id="ARBA00004141"/>
    </source>
</evidence>
<dbReference type="PANTHER" id="PTHR23507:SF40">
    <property type="entry name" value="TETRACYCLINE-EFFLUX TRANSPORTER"/>
    <property type="match status" value="1"/>
</dbReference>
<keyword evidence="4 6" id="KW-0472">Membrane</keyword>
<dbReference type="InterPro" id="IPR011701">
    <property type="entry name" value="MFS"/>
</dbReference>
<feature type="compositionally biased region" description="Low complexity" evidence="5">
    <location>
        <begin position="587"/>
        <end position="599"/>
    </location>
</feature>
<dbReference type="eggNOG" id="KOG2816">
    <property type="taxonomic scope" value="Eukaryota"/>
</dbReference>
<feature type="region of interest" description="Disordered" evidence="5">
    <location>
        <begin position="587"/>
        <end position="610"/>
    </location>
</feature>
<name>V5G922_BYSSN</name>
<dbReference type="InterPro" id="IPR020846">
    <property type="entry name" value="MFS_dom"/>
</dbReference>
<feature type="transmembrane region" description="Helical" evidence="6">
    <location>
        <begin position="526"/>
        <end position="550"/>
    </location>
</feature>
<evidence type="ECO:0000256" key="5">
    <source>
        <dbReference type="SAM" id="MobiDB-lite"/>
    </source>
</evidence>
<dbReference type="PROSITE" id="PS50850">
    <property type="entry name" value="MFS"/>
    <property type="match status" value="1"/>
</dbReference>
<gene>
    <name evidence="8" type="ORF">PVAR5_6052</name>
</gene>
<dbReference type="GO" id="GO:0022857">
    <property type="term" value="F:transmembrane transporter activity"/>
    <property type="evidence" value="ECO:0007669"/>
    <property type="project" value="InterPro"/>
</dbReference>
<feature type="transmembrane region" description="Helical" evidence="6">
    <location>
        <begin position="294"/>
        <end position="316"/>
    </location>
</feature>
<dbReference type="AlphaFoldDB" id="V5G922"/>
<dbReference type="GO" id="GO:0016020">
    <property type="term" value="C:membrane"/>
    <property type="evidence" value="ECO:0007669"/>
    <property type="project" value="UniProtKB-SubCell"/>
</dbReference>
<feature type="transmembrane region" description="Helical" evidence="6">
    <location>
        <begin position="265"/>
        <end position="288"/>
    </location>
</feature>
<feature type="compositionally biased region" description="Basic and acidic residues" evidence="5">
    <location>
        <begin position="30"/>
        <end position="51"/>
    </location>
</feature>
<dbReference type="FunCoup" id="V5G922">
    <property type="interactions" value="79"/>
</dbReference>
<keyword evidence="3 6" id="KW-1133">Transmembrane helix</keyword>
<protein>
    <submittedName>
        <fullName evidence="8">Tetracycline-efflux transporter, putative</fullName>
    </submittedName>
</protein>
<keyword evidence="9" id="KW-1185">Reference proteome</keyword>
<feature type="transmembrane region" description="Helical" evidence="6">
    <location>
        <begin position="98"/>
        <end position="124"/>
    </location>
</feature>
<dbReference type="OrthoDB" id="3026777at2759"/>
<feature type="transmembrane region" description="Helical" evidence="6">
    <location>
        <begin position="556"/>
        <end position="578"/>
    </location>
</feature>
<evidence type="ECO:0000256" key="2">
    <source>
        <dbReference type="ARBA" id="ARBA00022692"/>
    </source>
</evidence>
<evidence type="ECO:0000259" key="7">
    <source>
        <dbReference type="PROSITE" id="PS50850"/>
    </source>
</evidence>
<dbReference type="InParanoid" id="V5G922"/>
<comment type="caution">
    <text evidence="8">The sequence shown here is derived from an EMBL/GenBank/DDBJ whole genome shotgun (WGS) entry which is preliminary data.</text>
</comment>
<feature type="transmembrane region" description="Helical" evidence="6">
    <location>
        <begin position="387"/>
        <end position="412"/>
    </location>
</feature>
<comment type="subcellular location">
    <subcellularLocation>
        <location evidence="1">Membrane</location>
        <topology evidence="1">Multi-pass membrane protein</topology>
    </subcellularLocation>
</comment>
<dbReference type="EMBL" id="BAUL01000197">
    <property type="protein sequence ID" value="GAD97377.1"/>
    <property type="molecule type" value="Genomic_DNA"/>
</dbReference>
<evidence type="ECO:0000256" key="6">
    <source>
        <dbReference type="SAM" id="Phobius"/>
    </source>
</evidence>
<feature type="domain" description="Major facilitator superfamily (MFS) profile" evidence="7">
    <location>
        <begin position="106"/>
        <end position="583"/>
    </location>
</feature>
<evidence type="ECO:0000256" key="3">
    <source>
        <dbReference type="ARBA" id="ARBA00022989"/>
    </source>
</evidence>
<organism evidence="8 9">
    <name type="scientific">Byssochlamys spectabilis (strain No. 5 / NBRC 109023)</name>
    <name type="common">Paecilomyces variotii</name>
    <dbReference type="NCBI Taxonomy" id="1356009"/>
    <lineage>
        <taxon>Eukaryota</taxon>
        <taxon>Fungi</taxon>
        <taxon>Dikarya</taxon>
        <taxon>Ascomycota</taxon>
        <taxon>Pezizomycotina</taxon>
        <taxon>Eurotiomycetes</taxon>
        <taxon>Eurotiomycetidae</taxon>
        <taxon>Eurotiales</taxon>
        <taxon>Thermoascaceae</taxon>
        <taxon>Paecilomyces</taxon>
    </lineage>
</organism>
<evidence type="ECO:0000313" key="9">
    <source>
        <dbReference type="Proteomes" id="UP000018001"/>
    </source>
</evidence>
<dbReference type="Proteomes" id="UP000018001">
    <property type="component" value="Unassembled WGS sequence"/>
</dbReference>
<accession>V5G922</accession>
<feature type="transmembrane region" description="Helical" evidence="6">
    <location>
        <begin position="226"/>
        <end position="253"/>
    </location>
</feature>
<feature type="transmembrane region" description="Helical" evidence="6">
    <location>
        <begin position="199"/>
        <end position="220"/>
    </location>
</feature>
<dbReference type="Pfam" id="PF07690">
    <property type="entry name" value="MFS_1"/>
    <property type="match status" value="1"/>
</dbReference>
<feature type="compositionally biased region" description="Acidic residues" evidence="5">
    <location>
        <begin position="601"/>
        <end position="610"/>
    </location>
</feature>
<dbReference type="Gene3D" id="1.20.1250.20">
    <property type="entry name" value="MFS general substrate transporter like domains"/>
    <property type="match status" value="1"/>
</dbReference>
<feature type="region of interest" description="Disordered" evidence="5">
    <location>
        <begin position="1"/>
        <end position="58"/>
    </location>
</feature>
<sequence>MENETPFAVDVEQDARLRASAASNVAGDSRSTDPTDEGDKGEIRESVHEETPLISDGGAHTLFGAAGLPGDGDDGRHETPWLGAKEFEAMPWWRRPSIWWLLPPLLTFTIAFGGMVVPMINLILSLVCRDYLSDKASRDPGFTYLPVLFGQDNEQCQIPEVQSLVARFQLYYHLVSGILSAVVSPRLGRLSDRYGRTRILALATFGSILGEIVLLTVAARPETAPINLLLVGAFFDGLCGSFTTTFALVHSYASDCTPPERRNVAFGYFHGVLFTGVAAGPFLAGYVIKRTGQIVGVFAAVVACHIFFFLMVIFVIPESLSKERQRIARDKHLVKRLESDGSRRLSLRDLHPANLLRPLKILFPEGGNAHSTTSDGQTAVSAVRKNLIILAAIDTAMFGVAMGSIQVIIIYAEYMFDWSNYESSIFVSIVSCVRVINLLIVLPTVTRLVRGKRTGPQPNTGSDMLDIVLIRLSIIFDMIGYIGYSVVRTGPLLTVSAMIAALGGMGSPTLQSSLTKHVPPDRTGQLLGAMGLLHALARVVAPTVFNLIYSLTVGKFTQTVFVCLASVFGLTFILSWFVRPHVYLDSSPSPSRPAEPSDPLLDAEDTISPH</sequence>
<proteinExistence type="predicted"/>
<dbReference type="PANTHER" id="PTHR23507">
    <property type="entry name" value="ZGC:174356"/>
    <property type="match status" value="1"/>
</dbReference>